<accession>A0A316G359</accession>
<dbReference type="AlphaFoldDB" id="A0A316G359"/>
<sequence length="183" mass="20297">MHKGMLSLVVVLLLINVVLTLTLIATAPENVSDDFKSNLTASSDHYEQETFSFIETEKNINANHRSLNEKINHLSHLVNSLSIKVTSLTKTIENNRTSVAESSLPVSKEPLTDYQQALLEQHNETGYQAVESVLSIGSLDQQGVHRLREKMAKMSPEDHQAALQKLIMAINRGEIEVLPGTVL</sequence>
<dbReference type="OrthoDB" id="9975796at2"/>
<comment type="caution">
    <text evidence="1">The sequence shown here is derived from an EMBL/GenBank/DDBJ whole genome shotgun (WGS) entry which is preliminary data.</text>
</comment>
<evidence type="ECO:0000313" key="1">
    <source>
        <dbReference type="EMBL" id="PWK54346.1"/>
    </source>
</evidence>
<dbReference type="EMBL" id="QGGU01000001">
    <property type="protein sequence ID" value="PWK54346.1"/>
    <property type="molecule type" value="Genomic_DNA"/>
</dbReference>
<dbReference type="RefSeq" id="WP_109761466.1">
    <property type="nucleotide sequence ID" value="NZ_QGGU01000001.1"/>
</dbReference>
<gene>
    <name evidence="1" type="ORF">C8D97_101194</name>
</gene>
<dbReference type="Proteomes" id="UP000245790">
    <property type="component" value="Unassembled WGS sequence"/>
</dbReference>
<keyword evidence="2" id="KW-1185">Reference proteome</keyword>
<proteinExistence type="predicted"/>
<protein>
    <submittedName>
        <fullName evidence="1">Uncharacterized protein</fullName>
    </submittedName>
</protein>
<name>A0A316G359_9GAMM</name>
<organism evidence="1 2">
    <name type="scientific">Pleionea mediterranea</name>
    <dbReference type="NCBI Taxonomy" id="523701"/>
    <lineage>
        <taxon>Bacteria</taxon>
        <taxon>Pseudomonadati</taxon>
        <taxon>Pseudomonadota</taxon>
        <taxon>Gammaproteobacteria</taxon>
        <taxon>Oceanospirillales</taxon>
        <taxon>Pleioneaceae</taxon>
        <taxon>Pleionea</taxon>
    </lineage>
</organism>
<reference evidence="1 2" key="1">
    <citation type="submission" date="2018-05" db="EMBL/GenBank/DDBJ databases">
        <title>Genomic Encyclopedia of Type Strains, Phase IV (KMG-IV): sequencing the most valuable type-strain genomes for metagenomic binning, comparative biology and taxonomic classification.</title>
        <authorList>
            <person name="Goeker M."/>
        </authorList>
    </citation>
    <scope>NUCLEOTIDE SEQUENCE [LARGE SCALE GENOMIC DNA]</scope>
    <source>
        <strain evidence="1 2">DSM 25350</strain>
    </source>
</reference>
<evidence type="ECO:0000313" key="2">
    <source>
        <dbReference type="Proteomes" id="UP000245790"/>
    </source>
</evidence>